<name>A0A226EEX3_FOLCA</name>
<evidence type="ECO:0000256" key="1">
    <source>
        <dbReference type="ARBA" id="ARBA00004123"/>
    </source>
</evidence>
<dbReference type="PANTHER" id="PTHR16055">
    <property type="entry name" value="INTEGRATOR COMPLEX SUBUNIT 10"/>
    <property type="match status" value="1"/>
</dbReference>
<keyword evidence="4" id="KW-0539">Nucleus</keyword>
<sequence length="651" mass="74487">MLRRTSLGEQEVVNFIIHKCKEAEVTNPYEAKAWLLTGSRLTSTANFLLQYEAYQLEKRLKNVDGTAYAFDQLFRKFGNHIKEDISEMTNAVRISTLSKGKETLDQQFLNSVFQSLSKETQMEILIQCTEFAHILFDKCQTMLLLVKLFPDTINQKNGEMLFTLLSSSDESDAFSTFRKMLVVELVPAVLQLSPNLTPSPRFVILLNQCIEYYVIAQQHSDTLGDDRWEKLFQITDQIGGALQWSISPFFQSVSHSSSGTNSLESLYQALQLGFQHRNHYSTTELAYITVVVFLRCIVEYYELLRNSSTFGGKAKLVLVEVFSPRPHMNINIDPNLPILASVSPSVSGNQSQIIQHLLTSIKIWEMVSTLKGEHIEKEFFEILYSMKSLNLHNWDVFKEFQSDYSTYCGQYFQQNVGNMQSSLKIASMYCSLNNFKSAAEFCIKSVAEAVQKDGDFGNGSREDFSFYNPQVYNTDIKGNFIFQRRVHFLSDNRAEVLGYAANILIRCFHESIDAAKDDRCIGHLLILLQLEWPSGPAELIFTHILETIKRNGSFRYFPFFSEFVIEPDFLETFMSISNHQNKAVKLELFPAAASSSGRRIGTRGVEKGSKTEFRSSMKRQMMKNGSQNLESLIARFLNENEIDILNCFDDY</sequence>
<proteinExistence type="inferred from homology"/>
<dbReference type="PANTHER" id="PTHR16055:SF2">
    <property type="entry name" value="INTEGRATOR COMPLEX SUBUNIT 10"/>
    <property type="match status" value="1"/>
</dbReference>
<dbReference type="AlphaFoldDB" id="A0A226EEX3"/>
<comment type="caution">
    <text evidence="5">The sequence shown here is derived from an EMBL/GenBank/DDBJ whole genome shotgun (WGS) entry which is preliminary data.</text>
</comment>
<dbReference type="Pfam" id="PF21045">
    <property type="entry name" value="INT10"/>
    <property type="match status" value="2"/>
</dbReference>
<dbReference type="Proteomes" id="UP000198287">
    <property type="component" value="Unassembled WGS sequence"/>
</dbReference>
<dbReference type="STRING" id="158441.A0A226EEX3"/>
<dbReference type="GO" id="GO:0016180">
    <property type="term" value="P:snRNA processing"/>
    <property type="evidence" value="ECO:0007669"/>
    <property type="project" value="InterPro"/>
</dbReference>
<evidence type="ECO:0000256" key="2">
    <source>
        <dbReference type="ARBA" id="ARBA00010391"/>
    </source>
</evidence>
<evidence type="ECO:0000256" key="3">
    <source>
        <dbReference type="ARBA" id="ARBA00016811"/>
    </source>
</evidence>
<organism evidence="5 6">
    <name type="scientific">Folsomia candida</name>
    <name type="common">Springtail</name>
    <dbReference type="NCBI Taxonomy" id="158441"/>
    <lineage>
        <taxon>Eukaryota</taxon>
        <taxon>Metazoa</taxon>
        <taxon>Ecdysozoa</taxon>
        <taxon>Arthropoda</taxon>
        <taxon>Hexapoda</taxon>
        <taxon>Collembola</taxon>
        <taxon>Entomobryomorpha</taxon>
        <taxon>Isotomoidea</taxon>
        <taxon>Isotomidae</taxon>
        <taxon>Proisotominae</taxon>
        <taxon>Folsomia</taxon>
    </lineage>
</organism>
<comment type="subcellular location">
    <subcellularLocation>
        <location evidence="1">Nucleus</location>
    </subcellularLocation>
</comment>
<dbReference type="OrthoDB" id="18145at2759"/>
<keyword evidence="6" id="KW-1185">Reference proteome</keyword>
<dbReference type="GO" id="GO:0032039">
    <property type="term" value="C:integrator complex"/>
    <property type="evidence" value="ECO:0007669"/>
    <property type="project" value="InterPro"/>
</dbReference>
<dbReference type="PRINTS" id="PR02106">
    <property type="entry name" value="INTSUBUNIT10"/>
</dbReference>
<dbReference type="EMBL" id="LNIX01000004">
    <property type="protein sequence ID" value="OXA56092.1"/>
    <property type="molecule type" value="Genomic_DNA"/>
</dbReference>
<evidence type="ECO:0000256" key="4">
    <source>
        <dbReference type="ARBA" id="ARBA00023242"/>
    </source>
</evidence>
<evidence type="ECO:0000313" key="6">
    <source>
        <dbReference type="Proteomes" id="UP000198287"/>
    </source>
</evidence>
<gene>
    <name evidence="5" type="ORF">Fcan01_09199</name>
</gene>
<dbReference type="OMA" id="FYVKMFQ"/>
<reference evidence="5 6" key="1">
    <citation type="submission" date="2015-12" db="EMBL/GenBank/DDBJ databases">
        <title>The genome of Folsomia candida.</title>
        <authorList>
            <person name="Faddeeva A."/>
            <person name="Derks M.F."/>
            <person name="Anvar Y."/>
            <person name="Smit S."/>
            <person name="Van Straalen N."/>
            <person name="Roelofs D."/>
        </authorList>
    </citation>
    <scope>NUCLEOTIDE SEQUENCE [LARGE SCALE GENOMIC DNA]</scope>
    <source>
        <strain evidence="5 6">VU population</strain>
        <tissue evidence="5">Whole body</tissue>
    </source>
</reference>
<protein>
    <recommendedName>
        <fullName evidence="3">Integrator complex subunit 10</fullName>
    </recommendedName>
</protein>
<accession>A0A226EEX3</accession>
<dbReference type="InterPro" id="IPR026164">
    <property type="entry name" value="Int_cplx_su10"/>
</dbReference>
<comment type="similarity">
    <text evidence="2">Belongs to the Integrator subunit 10 family.</text>
</comment>
<evidence type="ECO:0000313" key="5">
    <source>
        <dbReference type="EMBL" id="OXA56092.1"/>
    </source>
</evidence>